<dbReference type="AlphaFoldDB" id="A0A9K3GKU4"/>
<dbReference type="Proteomes" id="UP000265618">
    <property type="component" value="Unassembled WGS sequence"/>
</dbReference>
<comment type="caution">
    <text evidence="2">The sequence shown here is derived from an EMBL/GenBank/DDBJ whole genome shotgun (WGS) entry which is preliminary data.</text>
</comment>
<keyword evidence="2" id="KW-0012">Acyltransferase</keyword>
<evidence type="ECO:0000256" key="1">
    <source>
        <dbReference type="SAM" id="MobiDB-lite"/>
    </source>
</evidence>
<reference evidence="2 3" key="1">
    <citation type="journal article" date="2018" name="PLoS ONE">
        <title>The draft genome of Kipferlia bialata reveals reductive genome evolution in fornicate parasites.</title>
        <authorList>
            <person name="Tanifuji G."/>
            <person name="Takabayashi S."/>
            <person name="Kume K."/>
            <person name="Takagi M."/>
            <person name="Nakayama T."/>
            <person name="Kamikawa R."/>
            <person name="Inagaki Y."/>
            <person name="Hashimoto T."/>
        </authorList>
    </citation>
    <scope>NUCLEOTIDE SEQUENCE [LARGE SCALE GENOMIC DNA]</scope>
    <source>
        <strain evidence="2">NY0173</strain>
    </source>
</reference>
<dbReference type="Pfam" id="PF02450">
    <property type="entry name" value="LCAT"/>
    <property type="match status" value="1"/>
</dbReference>
<proteinExistence type="predicted"/>
<accession>A0A9K3GKU4</accession>
<feature type="non-terminal residue" evidence="2">
    <location>
        <position position="868"/>
    </location>
</feature>
<dbReference type="GO" id="GO:0008374">
    <property type="term" value="F:O-acyltransferase activity"/>
    <property type="evidence" value="ECO:0007669"/>
    <property type="project" value="InterPro"/>
</dbReference>
<feature type="region of interest" description="Disordered" evidence="1">
    <location>
        <begin position="245"/>
        <end position="299"/>
    </location>
</feature>
<keyword evidence="3" id="KW-1185">Reference proteome</keyword>
<dbReference type="Gene3D" id="3.40.50.1820">
    <property type="entry name" value="alpha/beta hydrolase"/>
    <property type="match status" value="1"/>
</dbReference>
<dbReference type="OrthoDB" id="190846at2759"/>
<dbReference type="InterPro" id="IPR003386">
    <property type="entry name" value="LACT/PDAT_acylTrfase"/>
</dbReference>
<gene>
    <name evidence="2" type="ORF">KIPB_007635</name>
</gene>
<feature type="region of interest" description="Disordered" evidence="1">
    <location>
        <begin position="497"/>
        <end position="518"/>
    </location>
</feature>
<protein>
    <submittedName>
        <fullName evidence="2">Lecithin:cholesterol/ phospholipid:diacylglycerol acyltransferase</fullName>
    </submittedName>
</protein>
<feature type="compositionally biased region" description="Low complexity" evidence="1">
    <location>
        <begin position="412"/>
        <end position="438"/>
    </location>
</feature>
<name>A0A9K3GKU4_9EUKA</name>
<evidence type="ECO:0000313" key="2">
    <source>
        <dbReference type="EMBL" id="GIQ85890.1"/>
    </source>
</evidence>
<keyword evidence="2" id="KW-0808">Transferase</keyword>
<dbReference type="GO" id="GO:0006629">
    <property type="term" value="P:lipid metabolic process"/>
    <property type="evidence" value="ECO:0007669"/>
    <property type="project" value="InterPro"/>
</dbReference>
<feature type="region of interest" description="Disordered" evidence="1">
    <location>
        <begin position="363"/>
        <end position="438"/>
    </location>
</feature>
<feature type="region of interest" description="Disordered" evidence="1">
    <location>
        <begin position="621"/>
        <end position="647"/>
    </location>
</feature>
<dbReference type="InterPro" id="IPR029058">
    <property type="entry name" value="AB_hydrolase_fold"/>
</dbReference>
<sequence>SFCELEGCDVVVSKANHGLWAISNLWPEIKVKAINKLTTYFQRLIEALQAKGYVPGTNLFGYPYDWRQCVSSAAVQRPLTDLIQSVTAQTGHTPVVICHSMGGQVLRAYLAKDPATRVPSIRAFVAVCCPFKGVQGVTSQSLLHGYNLSQPTLLLANRSQKQCQDRSAAAYCLQSLPGDALGEDNYGRIYLRERLVPNMTYQEWVESGEGGRERGKAGRVSGDVTPVDDPSPTRIVDAIEMLSADDTHPASPPKTPSRGITGRLRERLSRRGTANTPSVGGGADPVSVVTEPPSKPEEPVMIPRFKESLLGIVERLTKPHDVGSPSEYVSDQSTLSLSLSAASSCATSTAVTPASVEGVVVPSTEGVSPAGQGHSFSAPTSVESDEACPPPTQDSPEAAALYVAPASPNPVSESASTHTSTPASPSGSTTPSSSSGLMASTVSVSEVLRQLGPEWKYPTSVPLTPEGVEEDKWVCFSFDAPLSEEYLADPERRQFVLPEGERERERQEERGQVVPERETGYQLARCTYPASEEDLLRVASGETSLSGTYHSSLDQLLHYSHNFTREESRLLWGVLPVLRQSLSHALNRSPDSHMLRETAAVCAESHVTGLCSVVRAETKRRRVGGGSAVSSPRAGSTPSSTGDTSRNPSPFCYPLCSPCLTVTPASTKEASGALPVDTTRSSTAATSHVSHIPVLSDVVRLGLKALTADTEGGEGEPRTRHIQTLVDGICGTQEIRRLCGFRNDIWERSVSLGHLLGSPIVREAFEAHPETAFYSITGGRHSTWRDTVYTQPVRRFSDGIYCPQDLFAQKPVHTLCPDGDGTVCTESASGDGLPARERVSLPYGHKEVLDRPEFHSHVLRWLGELDSE</sequence>
<dbReference type="PANTHER" id="PTHR11440">
    <property type="entry name" value="LECITHIN-CHOLESTEROL ACYLTRANSFERASE-RELATED"/>
    <property type="match status" value="1"/>
</dbReference>
<organism evidence="2 3">
    <name type="scientific">Kipferlia bialata</name>
    <dbReference type="NCBI Taxonomy" id="797122"/>
    <lineage>
        <taxon>Eukaryota</taxon>
        <taxon>Metamonada</taxon>
        <taxon>Carpediemonas-like organisms</taxon>
        <taxon>Kipferlia</taxon>
    </lineage>
</organism>
<dbReference type="EMBL" id="BDIP01002191">
    <property type="protein sequence ID" value="GIQ85890.1"/>
    <property type="molecule type" value="Genomic_DNA"/>
</dbReference>
<dbReference type="SUPFAM" id="SSF53474">
    <property type="entry name" value="alpha/beta-Hydrolases"/>
    <property type="match status" value="1"/>
</dbReference>
<feature type="compositionally biased region" description="Polar residues" evidence="1">
    <location>
        <begin position="628"/>
        <end position="647"/>
    </location>
</feature>
<evidence type="ECO:0000313" key="3">
    <source>
        <dbReference type="Proteomes" id="UP000265618"/>
    </source>
</evidence>
<feature type="region of interest" description="Disordered" evidence="1">
    <location>
        <begin position="206"/>
        <end position="232"/>
    </location>
</feature>